<dbReference type="InterPro" id="IPR012666">
    <property type="entry name" value="CbtA_put"/>
</dbReference>
<keyword evidence="1" id="KW-0812">Transmembrane</keyword>
<feature type="transmembrane region" description="Helical" evidence="1">
    <location>
        <begin position="155"/>
        <end position="173"/>
    </location>
</feature>
<reference evidence="2 3" key="1">
    <citation type="submission" date="2018-05" db="EMBL/GenBank/DDBJ databases">
        <title>Genomic Encyclopedia of Type Strains, Phase IV (KMG-IV): sequencing the most valuable type-strain genomes for metagenomic binning, comparative biology and taxonomic classification.</title>
        <authorList>
            <person name="Goeker M."/>
        </authorList>
    </citation>
    <scope>NUCLEOTIDE SEQUENCE [LARGE SCALE GENOMIC DNA]</scope>
    <source>
        <strain evidence="2 3">DSM 103371</strain>
    </source>
</reference>
<sequence>MRRTTSVTRPASPATEAMFPRLLTSALIAGAGAGLLAALLQLIFVQPLLLQAELYETGQLTHFGADGSPAGSLRFAGIDPLRDGLTVVFSMLVYCGYALILVALMALAEMRGAGVDARRGILWGVAGFVVAQMAPAVSLAPELPGSLAGEVEARQVWWFACVISAAVALWLIAFGRSWPAWAAAVVLLLAPHLWGAPMPEAFGGPVPPELAALFAARVLGVGLAVWAVLGVLAGALWNGERDG</sequence>
<feature type="transmembrane region" description="Helical" evidence="1">
    <location>
        <begin position="178"/>
        <end position="194"/>
    </location>
</feature>
<evidence type="ECO:0000256" key="1">
    <source>
        <dbReference type="SAM" id="Phobius"/>
    </source>
</evidence>
<organism evidence="2 3">
    <name type="scientific">Silicimonas algicola</name>
    <dbReference type="NCBI Taxonomy" id="1826607"/>
    <lineage>
        <taxon>Bacteria</taxon>
        <taxon>Pseudomonadati</taxon>
        <taxon>Pseudomonadota</taxon>
        <taxon>Alphaproteobacteria</taxon>
        <taxon>Rhodobacterales</taxon>
        <taxon>Paracoccaceae</taxon>
    </lineage>
</organism>
<accession>A0A316G8U0</accession>
<evidence type="ECO:0000313" key="2">
    <source>
        <dbReference type="EMBL" id="PWK56983.1"/>
    </source>
</evidence>
<comment type="caution">
    <text evidence="2">The sequence shown here is derived from an EMBL/GenBank/DDBJ whole genome shotgun (WGS) entry which is preliminary data.</text>
</comment>
<dbReference type="Proteomes" id="UP000245390">
    <property type="component" value="Unassembled WGS sequence"/>
</dbReference>
<feature type="transmembrane region" description="Helical" evidence="1">
    <location>
        <begin position="214"/>
        <end position="237"/>
    </location>
</feature>
<dbReference type="Pfam" id="PF09490">
    <property type="entry name" value="CbtA"/>
    <property type="match status" value="1"/>
</dbReference>
<dbReference type="NCBIfam" id="TIGR02458">
    <property type="entry name" value="CbtA"/>
    <property type="match status" value="1"/>
</dbReference>
<dbReference type="EMBL" id="QGGV01000003">
    <property type="protein sequence ID" value="PWK56983.1"/>
    <property type="molecule type" value="Genomic_DNA"/>
</dbReference>
<proteinExistence type="predicted"/>
<evidence type="ECO:0000313" key="3">
    <source>
        <dbReference type="Proteomes" id="UP000245390"/>
    </source>
</evidence>
<feature type="transmembrane region" description="Helical" evidence="1">
    <location>
        <begin position="120"/>
        <end position="140"/>
    </location>
</feature>
<keyword evidence="3" id="KW-1185">Reference proteome</keyword>
<protein>
    <submittedName>
        <fullName evidence="2">Cobalt transporter subunit CbtA</fullName>
    </submittedName>
</protein>
<feature type="transmembrane region" description="Helical" evidence="1">
    <location>
        <begin position="21"/>
        <end position="44"/>
    </location>
</feature>
<name>A0A316G8U0_9RHOB</name>
<feature type="transmembrane region" description="Helical" evidence="1">
    <location>
        <begin position="87"/>
        <end position="108"/>
    </location>
</feature>
<gene>
    <name evidence="2" type="ORF">C8D95_103219</name>
</gene>
<keyword evidence="1" id="KW-0472">Membrane</keyword>
<dbReference type="AlphaFoldDB" id="A0A316G8U0"/>
<keyword evidence="1" id="KW-1133">Transmembrane helix</keyword>